<accession>K0B8Z5</accession>
<gene>
    <name evidence="2" type="ORF">NSED_04385</name>
</gene>
<keyword evidence="1" id="KW-0472">Membrane</keyword>
<dbReference type="KEGG" id="nir:NSED_04385"/>
<keyword evidence="1" id="KW-0812">Transmembrane</keyword>
<dbReference type="EMBL" id="CP003843">
    <property type="protein sequence ID" value="AFS82683.1"/>
    <property type="molecule type" value="Genomic_DNA"/>
</dbReference>
<proteinExistence type="predicted"/>
<dbReference type="HOGENOM" id="CLU_2534499_0_0_2"/>
<reference evidence="2 3" key="1">
    <citation type="journal article" date="2012" name="J. Bacteriol.">
        <title>Draft Genome Sequence of an Ammonia-Oxidizing Archaeon, "Candidatus Nitrosopumilus sediminis" AR2, from Svalbard in the Arctic Circle.</title>
        <authorList>
            <person name="Park S.J."/>
            <person name="Kim J.G."/>
            <person name="Jung M.Y."/>
            <person name="Kim S.J."/>
            <person name="Cha I.T."/>
            <person name="Ghai R."/>
            <person name="Martin-Cuadrado A.B."/>
            <person name="Rodriguez-Valera F."/>
            <person name="Rhee S.K."/>
        </authorList>
    </citation>
    <scope>NUCLEOTIDE SEQUENCE [LARGE SCALE GENOMIC DNA]</scope>
    <source>
        <strain evidence="2 3">AR2</strain>
    </source>
</reference>
<dbReference type="Proteomes" id="UP000006100">
    <property type="component" value="Chromosome"/>
</dbReference>
<dbReference type="AlphaFoldDB" id="K0B8Z5"/>
<evidence type="ECO:0000313" key="3">
    <source>
        <dbReference type="Proteomes" id="UP000006100"/>
    </source>
</evidence>
<organism evidence="2 3">
    <name type="scientific">Candidatus Nitrosopumilus sediminis</name>
    <dbReference type="NCBI Taxonomy" id="1229909"/>
    <lineage>
        <taxon>Archaea</taxon>
        <taxon>Nitrososphaerota</taxon>
        <taxon>Nitrososphaeria</taxon>
        <taxon>Nitrosopumilales</taxon>
        <taxon>Nitrosopumilaceae</taxon>
        <taxon>Nitrosopumilus</taxon>
    </lineage>
</organism>
<evidence type="ECO:0000313" key="2">
    <source>
        <dbReference type="EMBL" id="AFS82683.1"/>
    </source>
</evidence>
<protein>
    <submittedName>
        <fullName evidence="2">Uncharacterized protein</fullName>
    </submittedName>
</protein>
<name>K0B8Z5_9ARCH</name>
<keyword evidence="1" id="KW-1133">Transmembrane helix</keyword>
<feature type="transmembrane region" description="Helical" evidence="1">
    <location>
        <begin position="43"/>
        <end position="63"/>
    </location>
</feature>
<sequence>MSEQYIEGVHFTNTIKLAITVKTKTLFFEALNLRIWLSMKPAFGLHIVVCFVVNFVAFILDNYEIIIKEPRRTDKSSIFLKCF</sequence>
<evidence type="ECO:0000256" key="1">
    <source>
        <dbReference type="SAM" id="Phobius"/>
    </source>
</evidence>
<keyword evidence="3" id="KW-1185">Reference proteome</keyword>